<dbReference type="PANTHER" id="PTHR32071:SF17">
    <property type="entry name" value="TRANSCRIPTIONAL REGULATOR (NTRC FAMILY)"/>
    <property type="match status" value="1"/>
</dbReference>
<gene>
    <name evidence="7" type="primary">zraR</name>
    <name evidence="7" type="ORF">CCYN2B_130017</name>
</gene>
<feature type="domain" description="Response regulatory" evidence="6">
    <location>
        <begin position="3"/>
        <end position="119"/>
    </location>
</feature>
<evidence type="ECO:0000313" key="8">
    <source>
        <dbReference type="Proteomes" id="UP000038055"/>
    </source>
</evidence>
<dbReference type="FunFam" id="3.40.50.300:FF:000006">
    <property type="entry name" value="DNA-binding transcriptional regulator NtrC"/>
    <property type="match status" value="1"/>
</dbReference>
<dbReference type="GO" id="GO:0005524">
    <property type="term" value="F:ATP binding"/>
    <property type="evidence" value="ECO:0007669"/>
    <property type="project" value="UniProtKB-KW"/>
</dbReference>
<dbReference type="PROSITE" id="PS50045">
    <property type="entry name" value="SIGMA54_INTERACT_4"/>
    <property type="match status" value="1"/>
</dbReference>
<dbReference type="STRING" id="28189.CCYN74_120014"/>
<dbReference type="GO" id="GO:0000160">
    <property type="term" value="P:phosphorelay signal transduction system"/>
    <property type="evidence" value="ECO:0007669"/>
    <property type="project" value="InterPro"/>
</dbReference>
<accession>A0A0B7H4Y1</accession>
<dbReference type="EMBL" id="CDOD01000005">
    <property type="protein sequence ID" value="CEN32997.1"/>
    <property type="molecule type" value="Genomic_DNA"/>
</dbReference>
<name>A0A0B7H4Y1_9FLAO</name>
<feature type="modified residue" description="4-aspartylphosphate" evidence="4">
    <location>
        <position position="54"/>
    </location>
</feature>
<dbReference type="PROSITE" id="PS00676">
    <property type="entry name" value="SIGMA54_INTERACT_2"/>
    <property type="match status" value="1"/>
</dbReference>
<keyword evidence="3" id="KW-0067">ATP-binding</keyword>
<dbReference type="InterPro" id="IPR025943">
    <property type="entry name" value="Sigma_54_int_dom_ATP-bd_2"/>
</dbReference>
<dbReference type="RefSeq" id="WP_041990500.1">
    <property type="nucleotide sequence ID" value="NZ_CDOD01000005.1"/>
</dbReference>
<dbReference type="GO" id="GO:0006355">
    <property type="term" value="P:regulation of DNA-templated transcription"/>
    <property type="evidence" value="ECO:0007669"/>
    <property type="project" value="InterPro"/>
</dbReference>
<sequence>MPKILIIEDEPAIRRVLKKILLDESKEYEVEEAPDGVEGLEKIKKEDFDLVLCDIKMPKLDGIEVLTSTKKIKPEIPFVMISGHGDLETAVNTMKLGAYDYISKPPDLNRLLNTVRNALDRKELVVENKRLKKKINKNYEMIGESDALQQIRQIIEKVAPTEARVLITGSNGTGKELVAHALHEKSERASAPMVEVNCAAIPSELIESELFGHIKGAFTSAVKDRAGKFEAAHNGTIFLDEIGDMSLSAQAKVLRALQENKISRVGSDKDINVDVRVIAATNKDLKKEISEGRFREDLYHRLAVILIKVPSLNERRDDIPLLITHFSEKISQEQGISPKKFNKKAVELLQKQDWTGNIRELRNVVERLIILGGKEISEDDVKSFAGK</sequence>
<dbReference type="InterPro" id="IPR011006">
    <property type="entry name" value="CheY-like_superfamily"/>
</dbReference>
<dbReference type="SMART" id="SM00448">
    <property type="entry name" value="REC"/>
    <property type="match status" value="1"/>
</dbReference>
<dbReference type="InterPro" id="IPR003593">
    <property type="entry name" value="AAA+_ATPase"/>
</dbReference>
<keyword evidence="7" id="KW-0238">DNA-binding</keyword>
<evidence type="ECO:0000256" key="1">
    <source>
        <dbReference type="ARBA" id="ARBA00022553"/>
    </source>
</evidence>
<dbReference type="Pfam" id="PF00158">
    <property type="entry name" value="Sigma54_activat"/>
    <property type="match status" value="1"/>
</dbReference>
<dbReference type="SMART" id="SM00382">
    <property type="entry name" value="AAA"/>
    <property type="match status" value="1"/>
</dbReference>
<dbReference type="Pfam" id="PF00072">
    <property type="entry name" value="Response_reg"/>
    <property type="match status" value="1"/>
</dbReference>
<dbReference type="Proteomes" id="UP000038055">
    <property type="component" value="Unassembled WGS sequence"/>
</dbReference>
<evidence type="ECO:0000313" key="7">
    <source>
        <dbReference type="EMBL" id="CEN32997.1"/>
    </source>
</evidence>
<organism evidence="7 8">
    <name type="scientific">Capnocytophaga cynodegmi</name>
    <dbReference type="NCBI Taxonomy" id="28189"/>
    <lineage>
        <taxon>Bacteria</taxon>
        <taxon>Pseudomonadati</taxon>
        <taxon>Bacteroidota</taxon>
        <taxon>Flavobacteriia</taxon>
        <taxon>Flavobacteriales</taxon>
        <taxon>Flavobacteriaceae</taxon>
        <taxon>Capnocytophaga</taxon>
    </lineage>
</organism>
<evidence type="ECO:0000259" key="5">
    <source>
        <dbReference type="PROSITE" id="PS50045"/>
    </source>
</evidence>
<dbReference type="Gene3D" id="1.10.8.60">
    <property type="match status" value="1"/>
</dbReference>
<dbReference type="AlphaFoldDB" id="A0A0B7H4Y1"/>
<dbReference type="CDD" id="cd00009">
    <property type="entry name" value="AAA"/>
    <property type="match status" value="1"/>
</dbReference>
<dbReference type="eggNOG" id="COG2204">
    <property type="taxonomic scope" value="Bacteria"/>
</dbReference>
<dbReference type="PROSITE" id="PS50110">
    <property type="entry name" value="RESPONSE_REGULATORY"/>
    <property type="match status" value="1"/>
</dbReference>
<dbReference type="SUPFAM" id="SSF52172">
    <property type="entry name" value="CheY-like"/>
    <property type="match status" value="1"/>
</dbReference>
<protein>
    <submittedName>
        <fullName evidence="7">Fused DNA-binding response regulator in two-component regulatory system with ZraS: response regulator sigma54 interaction protein</fullName>
    </submittedName>
</protein>
<dbReference type="InterPro" id="IPR002078">
    <property type="entry name" value="Sigma_54_int"/>
</dbReference>
<dbReference type="InterPro" id="IPR027417">
    <property type="entry name" value="P-loop_NTPase"/>
</dbReference>
<keyword evidence="1 4" id="KW-0597">Phosphoprotein</keyword>
<keyword evidence="2" id="KW-0547">Nucleotide-binding</keyword>
<evidence type="ECO:0000256" key="4">
    <source>
        <dbReference type="PROSITE-ProRule" id="PRU00169"/>
    </source>
</evidence>
<dbReference type="GO" id="GO:0003677">
    <property type="term" value="F:DNA binding"/>
    <property type="evidence" value="ECO:0007669"/>
    <property type="project" value="UniProtKB-KW"/>
</dbReference>
<dbReference type="Gene3D" id="3.40.50.2300">
    <property type="match status" value="1"/>
</dbReference>
<dbReference type="SUPFAM" id="SSF52540">
    <property type="entry name" value="P-loop containing nucleoside triphosphate hydrolases"/>
    <property type="match status" value="1"/>
</dbReference>
<proteinExistence type="predicted"/>
<feature type="domain" description="Sigma-54 factor interaction" evidence="5">
    <location>
        <begin position="141"/>
        <end position="370"/>
    </location>
</feature>
<evidence type="ECO:0000259" key="6">
    <source>
        <dbReference type="PROSITE" id="PS50110"/>
    </source>
</evidence>
<dbReference type="Pfam" id="PF25601">
    <property type="entry name" value="AAA_lid_14"/>
    <property type="match status" value="1"/>
</dbReference>
<dbReference type="Gene3D" id="3.40.50.300">
    <property type="entry name" value="P-loop containing nucleotide triphosphate hydrolases"/>
    <property type="match status" value="1"/>
</dbReference>
<dbReference type="InterPro" id="IPR001789">
    <property type="entry name" value="Sig_transdc_resp-reg_receiver"/>
</dbReference>
<dbReference type="InterPro" id="IPR058031">
    <property type="entry name" value="AAA_lid_NorR"/>
</dbReference>
<evidence type="ECO:0000256" key="2">
    <source>
        <dbReference type="ARBA" id="ARBA00022741"/>
    </source>
</evidence>
<reference evidence="8" key="1">
    <citation type="submission" date="2015-01" db="EMBL/GenBank/DDBJ databases">
        <authorList>
            <person name="MANFREDI Pablo"/>
        </authorList>
    </citation>
    <scope>NUCLEOTIDE SEQUENCE [LARGE SCALE GENOMIC DNA]</scope>
    <source>
        <strain evidence="8">Ccyn2B</strain>
    </source>
</reference>
<evidence type="ECO:0000256" key="3">
    <source>
        <dbReference type="ARBA" id="ARBA00022840"/>
    </source>
</evidence>
<dbReference type="PANTHER" id="PTHR32071">
    <property type="entry name" value="TRANSCRIPTIONAL REGULATORY PROTEIN"/>
    <property type="match status" value="1"/>
</dbReference>
<keyword evidence="8" id="KW-1185">Reference proteome</keyword>